<organism evidence="5 6">
    <name type="scientific">Bradyrhizobium oligotrophicum S58</name>
    <dbReference type="NCBI Taxonomy" id="1245469"/>
    <lineage>
        <taxon>Bacteria</taxon>
        <taxon>Pseudomonadati</taxon>
        <taxon>Pseudomonadota</taxon>
        <taxon>Alphaproteobacteria</taxon>
        <taxon>Hyphomicrobiales</taxon>
        <taxon>Nitrobacteraceae</taxon>
        <taxon>Bradyrhizobium</taxon>
    </lineage>
</organism>
<dbReference type="InterPro" id="IPR028082">
    <property type="entry name" value="Peripla_BP_I"/>
</dbReference>
<dbReference type="PANTHER" id="PTHR47235">
    <property type="entry name" value="BLR6548 PROTEIN"/>
    <property type="match status" value="1"/>
</dbReference>
<keyword evidence="6" id="KW-1185">Reference proteome</keyword>
<dbReference type="KEGG" id="aol:S58_21230"/>
<dbReference type="HOGENOM" id="CLU_027128_7_0_5"/>
<evidence type="ECO:0000313" key="5">
    <source>
        <dbReference type="EMBL" id="BAM88129.1"/>
    </source>
</evidence>
<dbReference type="InterPro" id="IPR028081">
    <property type="entry name" value="Leu-bd"/>
</dbReference>
<evidence type="ECO:0000256" key="1">
    <source>
        <dbReference type="ARBA" id="ARBA00010062"/>
    </source>
</evidence>
<dbReference type="eggNOG" id="COG0683">
    <property type="taxonomic scope" value="Bacteria"/>
</dbReference>
<feature type="chain" id="PRO_5004061570" evidence="3">
    <location>
        <begin position="26"/>
        <end position="411"/>
    </location>
</feature>
<dbReference type="EMBL" id="AP012603">
    <property type="protein sequence ID" value="BAM88129.1"/>
    <property type="molecule type" value="Genomic_DNA"/>
</dbReference>
<dbReference type="Pfam" id="PF13458">
    <property type="entry name" value="Peripla_BP_6"/>
    <property type="match status" value="1"/>
</dbReference>
<dbReference type="AlphaFoldDB" id="M4Z4P4"/>
<evidence type="ECO:0000256" key="3">
    <source>
        <dbReference type="SAM" id="SignalP"/>
    </source>
</evidence>
<dbReference type="OrthoDB" id="9770729at2"/>
<evidence type="ECO:0000259" key="4">
    <source>
        <dbReference type="Pfam" id="PF13458"/>
    </source>
</evidence>
<accession>M4Z4P4</accession>
<protein>
    <submittedName>
        <fullName evidence="5">ABC-type branched-chain amino acid transport system, periplasmic component</fullName>
    </submittedName>
</protein>
<dbReference type="STRING" id="1245469.S58_21230"/>
<name>M4Z4P4_9BRAD</name>
<evidence type="ECO:0000256" key="2">
    <source>
        <dbReference type="ARBA" id="ARBA00022729"/>
    </source>
</evidence>
<dbReference type="RefSeq" id="WP_015665255.1">
    <property type="nucleotide sequence ID" value="NC_020453.1"/>
</dbReference>
<comment type="similarity">
    <text evidence="1">Belongs to the leucine-binding protein family.</text>
</comment>
<gene>
    <name evidence="5" type="ORF">S58_21230</name>
</gene>
<sequence length="411" mass="45073">MPRRYLPHFAAVGLAASLAALPANATEKKYDPGATDQEIKIGNLAPYSGPASAYGIIGRLAAAFFRKVNDEGGINGRKITFMSYDDAFSPPKAVEQARKLVESDEVLMIYQSVGTPSNAAIQKFLNARKVPQLFVASNATRWGDPDHFPWTMGWQPNFQSEGRAYAKYILQNYPNAKIAMLWQNDDGGRDEVKGLRDGLGEKASMIVAESSFELSEPTIDAHIARLKNSGADIFVSWTTPKASAQAIRKLAELEWKPVVFLAGVSTSVASVLRPAGLENAKGIISNAYLKDPSDPAWSNDAAARDWNAFMDRYLPDGDKADRVTVYGYAVAHTLLEVLKRCGDDLTRNNIMRQAANLRDVDVPMLLPGIKINTSAKDYFPIEQMQLIRFDGQRWQPLGELIDGEVGSAGTN</sequence>
<dbReference type="CDD" id="cd06343">
    <property type="entry name" value="PBP1_ABC_ligand_binding-like"/>
    <property type="match status" value="1"/>
</dbReference>
<dbReference type="PATRIC" id="fig|1245469.3.peg.2176"/>
<dbReference type="Gene3D" id="3.40.50.2300">
    <property type="match status" value="2"/>
</dbReference>
<dbReference type="Proteomes" id="UP000011841">
    <property type="component" value="Chromosome"/>
</dbReference>
<evidence type="ECO:0000313" key="6">
    <source>
        <dbReference type="Proteomes" id="UP000011841"/>
    </source>
</evidence>
<dbReference type="PANTHER" id="PTHR47235:SF1">
    <property type="entry name" value="BLR6548 PROTEIN"/>
    <property type="match status" value="1"/>
</dbReference>
<dbReference type="GeneID" id="301816030"/>
<feature type="domain" description="Leucine-binding protein" evidence="4">
    <location>
        <begin position="38"/>
        <end position="390"/>
    </location>
</feature>
<proteinExistence type="inferred from homology"/>
<dbReference type="SUPFAM" id="SSF53822">
    <property type="entry name" value="Periplasmic binding protein-like I"/>
    <property type="match status" value="1"/>
</dbReference>
<reference evidence="5 6" key="1">
    <citation type="journal article" date="2013" name="Appl. Environ. Microbiol.">
        <title>Genome analysis suggests that the soil oligotrophic bacterium Agromonas oligotrophica (Bradyrhizobium oligotrophicum) is a nitrogen-fixing symbiont of Aeschynomene indica.</title>
        <authorList>
            <person name="Okubo T."/>
            <person name="Fukushima S."/>
            <person name="Itakura M."/>
            <person name="Oshima K."/>
            <person name="Longtonglang A."/>
            <person name="Teaumroong N."/>
            <person name="Mitsui H."/>
            <person name="Hattori M."/>
            <person name="Hattori R."/>
            <person name="Hattori T."/>
            <person name="Minamisawa K."/>
        </authorList>
    </citation>
    <scope>NUCLEOTIDE SEQUENCE [LARGE SCALE GENOMIC DNA]</scope>
    <source>
        <strain evidence="5 6">S58</strain>
    </source>
</reference>
<feature type="signal peptide" evidence="3">
    <location>
        <begin position="1"/>
        <end position="25"/>
    </location>
</feature>
<keyword evidence="2 3" id="KW-0732">Signal</keyword>